<evidence type="ECO:0000256" key="2">
    <source>
        <dbReference type="ARBA" id="ARBA00022741"/>
    </source>
</evidence>
<keyword evidence="3 5" id="KW-0067">ATP-binding</keyword>
<keyword evidence="2" id="KW-0547">Nucleotide-binding</keyword>
<keyword evidence="1" id="KW-0813">Transport</keyword>
<dbReference type="PROSITE" id="PS50893">
    <property type="entry name" value="ABC_TRANSPORTER_2"/>
    <property type="match status" value="1"/>
</dbReference>
<dbReference type="InterPro" id="IPR003439">
    <property type="entry name" value="ABC_transporter-like_ATP-bd"/>
</dbReference>
<dbReference type="RefSeq" id="WP_149677996.1">
    <property type="nucleotide sequence ID" value="NZ_DAONMB010000013.1"/>
</dbReference>
<sequence>MLSIRNVSKSYAKGKVKAVDDISLEVRPGEIFGFLGPNGAGKTTTIKMITGVLTPDSGTITINGHDIGKEPIKAKMSIGYVPDSHDIYDRLTGIEYLNFIADVYEVSHEERKRNIEKYLDMFDMRQAAGQPIRSYSHGMKQKIILAGALLHNPPLWILDEPLTGLDPKSAHLLKEEMNRHCQKGYTVFFSTHVLEVAERLCHRIGIINKGRIIAVGTLDELRRTDDKSLESIFLELTEGGSVIHE</sequence>
<evidence type="ECO:0000259" key="4">
    <source>
        <dbReference type="PROSITE" id="PS50893"/>
    </source>
</evidence>
<dbReference type="CDD" id="cd03230">
    <property type="entry name" value="ABC_DR_subfamily_A"/>
    <property type="match status" value="1"/>
</dbReference>
<dbReference type="AlphaFoldDB" id="A0A1M6DCJ9"/>
<dbReference type="Proteomes" id="UP000324781">
    <property type="component" value="Unassembled WGS sequence"/>
</dbReference>
<dbReference type="SUPFAM" id="SSF52540">
    <property type="entry name" value="P-loop containing nucleoside triphosphate hydrolases"/>
    <property type="match status" value="1"/>
</dbReference>
<dbReference type="GO" id="GO:0005524">
    <property type="term" value="F:ATP binding"/>
    <property type="evidence" value="ECO:0007669"/>
    <property type="project" value="UniProtKB-KW"/>
</dbReference>
<dbReference type="InterPro" id="IPR003593">
    <property type="entry name" value="AAA+_ATPase"/>
</dbReference>
<evidence type="ECO:0000313" key="5">
    <source>
        <dbReference type="EMBL" id="SHI70909.1"/>
    </source>
</evidence>
<dbReference type="InterPro" id="IPR017871">
    <property type="entry name" value="ABC_transporter-like_CS"/>
</dbReference>
<dbReference type="InterPro" id="IPR027417">
    <property type="entry name" value="P-loop_NTPase"/>
</dbReference>
<dbReference type="PROSITE" id="PS00211">
    <property type="entry name" value="ABC_TRANSPORTER_1"/>
    <property type="match status" value="1"/>
</dbReference>
<dbReference type="InterPro" id="IPR051782">
    <property type="entry name" value="ABC_Transporter_VariousFunc"/>
</dbReference>
<dbReference type="PANTHER" id="PTHR42939">
    <property type="entry name" value="ABC TRANSPORTER ATP-BINDING PROTEIN ALBC-RELATED"/>
    <property type="match status" value="1"/>
</dbReference>
<reference evidence="5 6" key="1">
    <citation type="submission" date="2016-11" db="EMBL/GenBank/DDBJ databases">
        <authorList>
            <person name="Varghese N."/>
            <person name="Submissions S."/>
        </authorList>
    </citation>
    <scope>NUCLEOTIDE SEQUENCE [LARGE SCALE GENOMIC DNA]</scope>
    <source>
        <strain evidence="5 6">DSM 19027</strain>
    </source>
</reference>
<dbReference type="GO" id="GO:0016887">
    <property type="term" value="F:ATP hydrolysis activity"/>
    <property type="evidence" value="ECO:0007669"/>
    <property type="project" value="InterPro"/>
</dbReference>
<evidence type="ECO:0000256" key="1">
    <source>
        <dbReference type="ARBA" id="ARBA00022448"/>
    </source>
</evidence>
<accession>A0A1M6DCJ9</accession>
<organism evidence="5 6">
    <name type="scientific">Thermoclostridium caenicola</name>
    <dbReference type="NCBI Taxonomy" id="659425"/>
    <lineage>
        <taxon>Bacteria</taxon>
        <taxon>Bacillati</taxon>
        <taxon>Bacillota</taxon>
        <taxon>Clostridia</taxon>
        <taxon>Eubacteriales</taxon>
        <taxon>Oscillospiraceae</taxon>
        <taxon>Thermoclostridium</taxon>
    </lineage>
</organism>
<dbReference type="EMBL" id="FQZP01000007">
    <property type="protein sequence ID" value="SHI70909.1"/>
    <property type="molecule type" value="Genomic_DNA"/>
</dbReference>
<proteinExistence type="predicted"/>
<feature type="domain" description="ABC transporter" evidence="4">
    <location>
        <begin position="2"/>
        <end position="234"/>
    </location>
</feature>
<dbReference type="SMART" id="SM00382">
    <property type="entry name" value="AAA"/>
    <property type="match status" value="1"/>
</dbReference>
<gene>
    <name evidence="5" type="ORF">SAMN05444373_100736</name>
</gene>
<dbReference type="OrthoDB" id="9775135at2"/>
<evidence type="ECO:0000313" key="6">
    <source>
        <dbReference type="Proteomes" id="UP000324781"/>
    </source>
</evidence>
<protein>
    <submittedName>
        <fullName evidence="5">ABC-2 type transport system ATP-binding protein</fullName>
    </submittedName>
</protein>
<dbReference type="Pfam" id="PF00005">
    <property type="entry name" value="ABC_tran"/>
    <property type="match status" value="1"/>
</dbReference>
<keyword evidence="6" id="KW-1185">Reference proteome</keyword>
<evidence type="ECO:0000256" key="3">
    <source>
        <dbReference type="ARBA" id="ARBA00022840"/>
    </source>
</evidence>
<dbReference type="Gene3D" id="3.40.50.300">
    <property type="entry name" value="P-loop containing nucleotide triphosphate hydrolases"/>
    <property type="match status" value="1"/>
</dbReference>
<name>A0A1M6DCJ9_9FIRM</name>
<dbReference type="PANTHER" id="PTHR42939:SF1">
    <property type="entry name" value="ABC TRANSPORTER ATP-BINDING PROTEIN ALBC-RELATED"/>
    <property type="match status" value="1"/>
</dbReference>